<gene>
    <name evidence="2" type="ORF">DOTSEDRAFT_56328</name>
</gene>
<evidence type="ECO:0008006" key="4">
    <source>
        <dbReference type="Google" id="ProtNLM"/>
    </source>
</evidence>
<feature type="compositionally biased region" description="Polar residues" evidence="1">
    <location>
        <begin position="34"/>
        <end position="54"/>
    </location>
</feature>
<evidence type="ECO:0000313" key="2">
    <source>
        <dbReference type="EMBL" id="EME40017.1"/>
    </source>
</evidence>
<organism evidence="2 3">
    <name type="scientific">Dothistroma septosporum (strain NZE10 / CBS 128990)</name>
    <name type="common">Red band needle blight fungus</name>
    <name type="synonym">Mycosphaerella pini</name>
    <dbReference type="NCBI Taxonomy" id="675120"/>
    <lineage>
        <taxon>Eukaryota</taxon>
        <taxon>Fungi</taxon>
        <taxon>Dikarya</taxon>
        <taxon>Ascomycota</taxon>
        <taxon>Pezizomycotina</taxon>
        <taxon>Dothideomycetes</taxon>
        <taxon>Dothideomycetidae</taxon>
        <taxon>Mycosphaerellales</taxon>
        <taxon>Mycosphaerellaceae</taxon>
        <taxon>Dothistroma</taxon>
    </lineage>
</organism>
<evidence type="ECO:0000256" key="1">
    <source>
        <dbReference type="SAM" id="MobiDB-lite"/>
    </source>
</evidence>
<sequence>MSMSFTTSADQYRPLQCLTTIAIIPISNSTTAAHVSSSENQDQFPSGTTETDTQTPRKRRCPNPPSEDSLPFLNATNHSTSPVITILLGRGKDIKTFYVRKGQLCKSSPEFKKSLRISDAALHYFDLSSAAFALYIDWLYTSSIRGNATTEQEGHAEWMMLAQAYVLGEELEDHAFQSTVEDTMRFKAQNDEPHGPIRASAASIISVLYQRLTNDVSAHKLMIDMVRHFDVE</sequence>
<reference evidence="2 3" key="2">
    <citation type="journal article" date="2012" name="PLoS Pathog.">
        <title>Diverse lifestyles and strategies of plant pathogenesis encoded in the genomes of eighteen Dothideomycetes fungi.</title>
        <authorList>
            <person name="Ohm R.A."/>
            <person name="Feau N."/>
            <person name="Henrissat B."/>
            <person name="Schoch C.L."/>
            <person name="Horwitz B.A."/>
            <person name="Barry K.W."/>
            <person name="Condon B.J."/>
            <person name="Copeland A.C."/>
            <person name="Dhillon B."/>
            <person name="Glaser F."/>
            <person name="Hesse C.N."/>
            <person name="Kosti I."/>
            <person name="LaButti K."/>
            <person name="Lindquist E.A."/>
            <person name="Lucas S."/>
            <person name="Salamov A.A."/>
            <person name="Bradshaw R.E."/>
            <person name="Ciuffetti L."/>
            <person name="Hamelin R.C."/>
            <person name="Kema G.H.J."/>
            <person name="Lawrence C."/>
            <person name="Scott J.A."/>
            <person name="Spatafora J.W."/>
            <person name="Turgeon B.G."/>
            <person name="de Wit P.J.G.M."/>
            <person name="Zhong S."/>
            <person name="Goodwin S.B."/>
            <person name="Grigoriev I.V."/>
        </authorList>
    </citation>
    <scope>NUCLEOTIDE SEQUENCE [LARGE SCALE GENOMIC DNA]</scope>
    <source>
        <strain evidence="3">NZE10 / CBS 128990</strain>
    </source>
</reference>
<dbReference type="Proteomes" id="UP000016933">
    <property type="component" value="Unassembled WGS sequence"/>
</dbReference>
<dbReference type="OrthoDB" id="3649243at2759"/>
<protein>
    <recommendedName>
        <fullName evidence="4">BTB domain-containing protein</fullName>
    </recommendedName>
</protein>
<feature type="region of interest" description="Disordered" evidence="1">
    <location>
        <begin position="34"/>
        <end position="76"/>
    </location>
</feature>
<dbReference type="STRING" id="675120.N1PCK0"/>
<dbReference type="AlphaFoldDB" id="N1PCK0"/>
<evidence type="ECO:0000313" key="3">
    <source>
        <dbReference type="Proteomes" id="UP000016933"/>
    </source>
</evidence>
<dbReference type="HOGENOM" id="CLU_1194860_0_0_1"/>
<accession>N1PCK0</accession>
<dbReference type="EMBL" id="KB446544">
    <property type="protein sequence ID" value="EME40017.1"/>
    <property type="molecule type" value="Genomic_DNA"/>
</dbReference>
<keyword evidence="3" id="KW-1185">Reference proteome</keyword>
<proteinExistence type="predicted"/>
<reference evidence="3" key="1">
    <citation type="journal article" date="2012" name="PLoS Genet.">
        <title>The genomes of the fungal plant pathogens Cladosporium fulvum and Dothistroma septosporum reveal adaptation to different hosts and lifestyles but also signatures of common ancestry.</title>
        <authorList>
            <person name="de Wit P.J.G.M."/>
            <person name="van der Burgt A."/>
            <person name="Oekmen B."/>
            <person name="Stergiopoulos I."/>
            <person name="Abd-Elsalam K.A."/>
            <person name="Aerts A.L."/>
            <person name="Bahkali A.H."/>
            <person name="Beenen H.G."/>
            <person name="Chettri P."/>
            <person name="Cox M.P."/>
            <person name="Datema E."/>
            <person name="de Vries R.P."/>
            <person name="Dhillon B."/>
            <person name="Ganley A.R."/>
            <person name="Griffiths S.A."/>
            <person name="Guo Y."/>
            <person name="Hamelin R.C."/>
            <person name="Henrissat B."/>
            <person name="Kabir M.S."/>
            <person name="Jashni M.K."/>
            <person name="Kema G."/>
            <person name="Klaubauf S."/>
            <person name="Lapidus A."/>
            <person name="Levasseur A."/>
            <person name="Lindquist E."/>
            <person name="Mehrabi R."/>
            <person name="Ohm R.A."/>
            <person name="Owen T.J."/>
            <person name="Salamov A."/>
            <person name="Schwelm A."/>
            <person name="Schijlen E."/>
            <person name="Sun H."/>
            <person name="van den Burg H.A."/>
            <person name="van Ham R.C.H.J."/>
            <person name="Zhang S."/>
            <person name="Goodwin S.B."/>
            <person name="Grigoriev I.V."/>
            <person name="Collemare J."/>
            <person name="Bradshaw R.E."/>
        </authorList>
    </citation>
    <scope>NUCLEOTIDE SEQUENCE [LARGE SCALE GENOMIC DNA]</scope>
    <source>
        <strain evidence="3">NZE10 / CBS 128990</strain>
    </source>
</reference>
<name>N1PCK0_DOTSN</name>